<dbReference type="CDD" id="cd00995">
    <property type="entry name" value="PBP2_NikA_DppA_OppA_like"/>
    <property type="match status" value="1"/>
</dbReference>
<evidence type="ECO:0000256" key="2">
    <source>
        <dbReference type="ARBA" id="ARBA00005695"/>
    </source>
</evidence>
<dbReference type="InterPro" id="IPR000914">
    <property type="entry name" value="SBP_5_dom"/>
</dbReference>
<evidence type="ECO:0000313" key="6">
    <source>
        <dbReference type="EMBL" id="SVB00479.1"/>
    </source>
</evidence>
<accession>A0A382AGJ0</accession>
<dbReference type="SUPFAM" id="SSF53850">
    <property type="entry name" value="Periplasmic binding protein-like II"/>
    <property type="match status" value="1"/>
</dbReference>
<gene>
    <name evidence="6" type="ORF">METZ01_LOCUS153333</name>
</gene>
<comment type="similarity">
    <text evidence="2">Belongs to the bacterial solute-binding protein 5 family.</text>
</comment>
<dbReference type="Gene3D" id="3.40.190.10">
    <property type="entry name" value="Periplasmic binding protein-like II"/>
    <property type="match status" value="1"/>
</dbReference>
<keyword evidence="4" id="KW-0732">Signal</keyword>
<protein>
    <recommendedName>
        <fullName evidence="5">Solute-binding protein family 5 domain-containing protein</fullName>
    </recommendedName>
</protein>
<dbReference type="Gene3D" id="3.10.105.10">
    <property type="entry name" value="Dipeptide-binding Protein, Domain 3"/>
    <property type="match status" value="1"/>
</dbReference>
<dbReference type="PANTHER" id="PTHR30290:SF10">
    <property type="entry name" value="PERIPLASMIC OLIGOPEPTIDE-BINDING PROTEIN-RELATED"/>
    <property type="match status" value="1"/>
</dbReference>
<proteinExistence type="inferred from homology"/>
<evidence type="ECO:0000256" key="1">
    <source>
        <dbReference type="ARBA" id="ARBA00004196"/>
    </source>
</evidence>
<feature type="domain" description="Solute-binding protein family 5" evidence="5">
    <location>
        <begin position="171"/>
        <end position="551"/>
    </location>
</feature>
<dbReference type="InterPro" id="IPR039424">
    <property type="entry name" value="SBP_5"/>
</dbReference>
<dbReference type="GO" id="GO:0015833">
    <property type="term" value="P:peptide transport"/>
    <property type="evidence" value="ECO:0007669"/>
    <property type="project" value="TreeGrafter"/>
</dbReference>
<evidence type="ECO:0000256" key="3">
    <source>
        <dbReference type="ARBA" id="ARBA00022448"/>
    </source>
</evidence>
<evidence type="ECO:0000259" key="5">
    <source>
        <dbReference type="Pfam" id="PF00496"/>
    </source>
</evidence>
<dbReference type="AlphaFoldDB" id="A0A382AGJ0"/>
<evidence type="ECO:0000256" key="4">
    <source>
        <dbReference type="ARBA" id="ARBA00022729"/>
    </source>
</evidence>
<feature type="non-terminal residue" evidence="6">
    <location>
        <position position="562"/>
    </location>
</feature>
<dbReference type="Pfam" id="PF00496">
    <property type="entry name" value="SBP_bac_5"/>
    <property type="match status" value="1"/>
</dbReference>
<dbReference type="GO" id="GO:1904680">
    <property type="term" value="F:peptide transmembrane transporter activity"/>
    <property type="evidence" value="ECO:0007669"/>
    <property type="project" value="TreeGrafter"/>
</dbReference>
<organism evidence="6">
    <name type="scientific">marine metagenome</name>
    <dbReference type="NCBI Taxonomy" id="408172"/>
    <lineage>
        <taxon>unclassified sequences</taxon>
        <taxon>metagenomes</taxon>
        <taxon>ecological metagenomes</taxon>
    </lineage>
</organism>
<keyword evidence="3" id="KW-0813">Transport</keyword>
<comment type="subcellular location">
    <subcellularLocation>
        <location evidence="1">Cell envelope</location>
    </subcellularLocation>
</comment>
<name>A0A382AGJ0_9ZZZZ</name>
<dbReference type="GO" id="GO:0030313">
    <property type="term" value="C:cell envelope"/>
    <property type="evidence" value="ECO:0007669"/>
    <property type="project" value="UniProtKB-SubCell"/>
</dbReference>
<dbReference type="PANTHER" id="PTHR30290">
    <property type="entry name" value="PERIPLASMIC BINDING COMPONENT OF ABC TRANSPORTER"/>
    <property type="match status" value="1"/>
</dbReference>
<dbReference type="EMBL" id="UINC01025251">
    <property type="protein sequence ID" value="SVB00479.1"/>
    <property type="molecule type" value="Genomic_DNA"/>
</dbReference>
<sequence length="562" mass="61935">MAYGGLVIMHYSLVGPRALILAPVLLLLVIAMGCGSSAPETIVVEKEVIKEVIKEIPVEKEVIKEVKKEVVVEKEVVKEVVVEVVATAVPVKKVEEKSGKAQVAQQIQDTAKADANFNPIYGGVINMAQYADVRQRLLHQSSVLNMTMSPVFNNLVEWNPETDDVSDLRCDMCTSWELAENGMTYTFHIHPDAKWHDGVPVTAKDIVFSFESMVNPDQFEVLKGRSTSSHCNTGLYFETGNSRAVDPKTFELTTMFPSGGFLSAVANETCPMIAHHTVVDQKIAQGGKDVKVLNGSGPFKLTNYVKEVQVSYEKDPTYWKTDRNGGAMPYVDGLEMFVITDSGRQIAAFKTGQILTVNQSIDNLTSTEALKLDEEMDNLTVHWTGPAQAFYVFMNTAVAPFDDVRVRRALHLALHRQPIIDTFSGGTDALGYPNPEGFWYSQTKEEYANMPGFRELNGEKHPEDLAEAKRLLEEAGLAGGLEAQLTARNVLGYPDLAIQVKEQLRKNLGWDITIRTMESGAGFDAYWAGDTQFAVQSGGIYSTGPDAIWALLARGTIPQWTG</sequence>
<reference evidence="6" key="1">
    <citation type="submission" date="2018-05" db="EMBL/GenBank/DDBJ databases">
        <authorList>
            <person name="Lanie J.A."/>
            <person name="Ng W.-L."/>
            <person name="Kazmierczak K.M."/>
            <person name="Andrzejewski T.M."/>
            <person name="Davidsen T.M."/>
            <person name="Wayne K.J."/>
            <person name="Tettelin H."/>
            <person name="Glass J.I."/>
            <person name="Rusch D."/>
            <person name="Podicherti R."/>
            <person name="Tsui H.-C.T."/>
            <person name="Winkler M.E."/>
        </authorList>
    </citation>
    <scope>NUCLEOTIDE SEQUENCE</scope>
</reference>